<reference evidence="9" key="1">
    <citation type="submission" date="2017-05" db="EMBL/GenBank/DDBJ databases">
        <authorList>
            <person name="Macchi M."/>
            <person name="Festa S."/>
            <person name="Coppotelli B.M."/>
            <person name="Morelli I.S."/>
        </authorList>
    </citation>
    <scope>NUCLEOTIDE SEQUENCE [LARGE SCALE GENOMIC DNA]</scope>
    <source>
        <strain evidence="9">I</strain>
    </source>
</reference>
<comment type="cofactor">
    <cofactor evidence="1">
        <name>[4Fe-4S] cluster</name>
        <dbReference type="ChEBI" id="CHEBI:49883"/>
    </cofactor>
</comment>
<dbReference type="CDD" id="cd01335">
    <property type="entry name" value="Radical_SAM"/>
    <property type="match status" value="1"/>
</dbReference>
<evidence type="ECO:0000256" key="6">
    <source>
        <dbReference type="SAM" id="MobiDB-lite"/>
    </source>
</evidence>
<dbReference type="AlphaFoldDB" id="A0A211ZGC1"/>
<dbReference type="SFLD" id="SFLDG01082">
    <property type="entry name" value="B12-binding_domain_containing"/>
    <property type="match status" value="1"/>
</dbReference>
<keyword evidence="9" id="KW-1185">Reference proteome</keyword>
<dbReference type="PANTHER" id="PTHR43409">
    <property type="entry name" value="ANAEROBIC MAGNESIUM-PROTOPORPHYRIN IX MONOMETHYL ESTER CYCLASE-RELATED"/>
    <property type="match status" value="1"/>
</dbReference>
<evidence type="ECO:0000256" key="2">
    <source>
        <dbReference type="ARBA" id="ARBA00022691"/>
    </source>
</evidence>
<evidence type="ECO:0000256" key="4">
    <source>
        <dbReference type="ARBA" id="ARBA00023004"/>
    </source>
</evidence>
<dbReference type="GO" id="GO:0051536">
    <property type="term" value="F:iron-sulfur cluster binding"/>
    <property type="evidence" value="ECO:0007669"/>
    <property type="project" value="UniProtKB-KW"/>
</dbReference>
<gene>
    <name evidence="8" type="ORF">BWR60_25480</name>
</gene>
<name>A0A211ZGC1_9PROT</name>
<dbReference type="SFLD" id="SFLDS00029">
    <property type="entry name" value="Radical_SAM"/>
    <property type="match status" value="1"/>
</dbReference>
<dbReference type="EMBL" id="NHON01000062">
    <property type="protein sequence ID" value="OWJ64321.1"/>
    <property type="molecule type" value="Genomic_DNA"/>
</dbReference>
<dbReference type="InterPro" id="IPR007197">
    <property type="entry name" value="rSAM"/>
</dbReference>
<dbReference type="InterPro" id="IPR058240">
    <property type="entry name" value="rSAM_sf"/>
</dbReference>
<dbReference type="InterPro" id="IPR023404">
    <property type="entry name" value="rSAM_horseshoe"/>
</dbReference>
<dbReference type="PANTHER" id="PTHR43409:SF7">
    <property type="entry name" value="BLL1977 PROTEIN"/>
    <property type="match status" value="1"/>
</dbReference>
<evidence type="ECO:0000313" key="8">
    <source>
        <dbReference type="EMBL" id="OWJ64321.1"/>
    </source>
</evidence>
<dbReference type="InterPro" id="IPR006638">
    <property type="entry name" value="Elp3/MiaA/NifB-like_rSAM"/>
</dbReference>
<keyword evidence="3" id="KW-0479">Metal-binding</keyword>
<keyword evidence="4" id="KW-0408">Iron</keyword>
<evidence type="ECO:0000256" key="3">
    <source>
        <dbReference type="ARBA" id="ARBA00022723"/>
    </source>
</evidence>
<evidence type="ECO:0000259" key="7">
    <source>
        <dbReference type="PROSITE" id="PS51918"/>
    </source>
</evidence>
<evidence type="ECO:0000256" key="1">
    <source>
        <dbReference type="ARBA" id="ARBA00001966"/>
    </source>
</evidence>
<accession>A0A211ZGC1</accession>
<dbReference type="GO" id="GO:0005829">
    <property type="term" value="C:cytosol"/>
    <property type="evidence" value="ECO:0007669"/>
    <property type="project" value="TreeGrafter"/>
</dbReference>
<feature type="region of interest" description="Disordered" evidence="6">
    <location>
        <begin position="575"/>
        <end position="594"/>
    </location>
</feature>
<dbReference type="GO" id="GO:0046872">
    <property type="term" value="F:metal ion binding"/>
    <property type="evidence" value="ECO:0007669"/>
    <property type="project" value="UniProtKB-KW"/>
</dbReference>
<dbReference type="SMART" id="SM00729">
    <property type="entry name" value="Elp3"/>
    <property type="match status" value="1"/>
</dbReference>
<keyword evidence="2" id="KW-0949">S-adenosyl-L-methionine</keyword>
<protein>
    <submittedName>
        <fullName evidence="8">Radical SAM protein</fullName>
    </submittedName>
</protein>
<dbReference type="OrthoDB" id="9801424at2"/>
<dbReference type="Gene3D" id="3.80.30.20">
    <property type="entry name" value="tm_1862 like domain"/>
    <property type="match status" value="1"/>
</dbReference>
<dbReference type="Pfam" id="PF04055">
    <property type="entry name" value="Radical_SAM"/>
    <property type="match status" value="1"/>
</dbReference>
<proteinExistence type="predicted"/>
<organism evidence="8 9">
    <name type="scientific">Inquilinus limosus</name>
    <dbReference type="NCBI Taxonomy" id="171674"/>
    <lineage>
        <taxon>Bacteria</taxon>
        <taxon>Pseudomonadati</taxon>
        <taxon>Pseudomonadota</taxon>
        <taxon>Alphaproteobacteria</taxon>
        <taxon>Rhodospirillales</taxon>
        <taxon>Rhodospirillaceae</taxon>
        <taxon>Inquilinus</taxon>
    </lineage>
</organism>
<keyword evidence="5" id="KW-0411">Iron-sulfur</keyword>
<evidence type="ECO:0000256" key="5">
    <source>
        <dbReference type="ARBA" id="ARBA00023014"/>
    </source>
</evidence>
<dbReference type="GO" id="GO:0003824">
    <property type="term" value="F:catalytic activity"/>
    <property type="evidence" value="ECO:0007669"/>
    <property type="project" value="InterPro"/>
</dbReference>
<dbReference type="RefSeq" id="WP_088154245.1">
    <property type="nucleotide sequence ID" value="NZ_NHON01000062.1"/>
</dbReference>
<evidence type="ECO:0000313" key="9">
    <source>
        <dbReference type="Proteomes" id="UP000196655"/>
    </source>
</evidence>
<dbReference type="InterPro" id="IPR051198">
    <property type="entry name" value="BchE-like"/>
</dbReference>
<comment type="caution">
    <text evidence="8">The sequence shown here is derived from an EMBL/GenBank/DDBJ whole genome shotgun (WGS) entry which is preliminary data.</text>
</comment>
<sequence>MAVGTSARRIFELILIKPSHYDDDGYVIQWLRSAIPSNTLAVLYGLARDSAERKILGPDVDIVITAIDETNTRVRPDAIIRRIRKAGSGMVALVGVQSNQFPRAVDIARPLRAAGLQVGIGGFHVSGTIAMLPGLQPEVAEAQALGISLFAGEAEGRLDEVLVDAFANRLKPLYNFMDDLPNIEGVPMPVLPIARVRRTAGQHSSFDAGRGCPFQCSFCTIINVQGRKSRRRSPDDVEQIIRENVKSGISRFFITDDNFARNKDWEPIFDRLIELREREKLSFRMIIQVDTMCHRIPHFIEKAGRAGVTRVFIGLENINPDSLVGAKKRQNKITEYRKMLLAWKAVGAMTYAGYILGFPTDTPESIVRDIGIIQRELPVDLLEFFFLTPLPGSEDHKTLFQAGIPMDPDLNRYDLNHVTTGHAMMSREEWQRAYKLAWQTYYSPEHMETVMRRAAATGISVGKILFLLLWFTTCINVEGLHPLEGGYLRRKVRTQRRPGLPIEPALPFYLRYAGETVGKHWAMARLWWRFNQVRRRIKADPDRKAYRDLALTPVSEEELDTLEMFSVTQGARAAAARAHGKPAAPPPQDIAAVG</sequence>
<feature type="domain" description="Radical SAM core" evidence="7">
    <location>
        <begin position="198"/>
        <end position="428"/>
    </location>
</feature>
<dbReference type="SUPFAM" id="SSF102114">
    <property type="entry name" value="Radical SAM enzymes"/>
    <property type="match status" value="1"/>
</dbReference>
<dbReference type="Proteomes" id="UP000196655">
    <property type="component" value="Unassembled WGS sequence"/>
</dbReference>
<dbReference type="PROSITE" id="PS51918">
    <property type="entry name" value="RADICAL_SAM"/>
    <property type="match status" value="1"/>
</dbReference>